<name>A0ABU2AFC8_9BURK</name>
<proteinExistence type="predicted"/>
<evidence type="ECO:0000313" key="2">
    <source>
        <dbReference type="Proteomes" id="UP001180825"/>
    </source>
</evidence>
<evidence type="ECO:0000313" key="1">
    <source>
        <dbReference type="EMBL" id="MDR7335918.1"/>
    </source>
</evidence>
<dbReference type="EMBL" id="JAVDXV010000012">
    <property type="protein sequence ID" value="MDR7335918.1"/>
    <property type="molecule type" value="Genomic_DNA"/>
</dbReference>
<dbReference type="RefSeq" id="WP_310332919.1">
    <property type="nucleotide sequence ID" value="NZ_JAVDXV010000012.1"/>
</dbReference>
<organism evidence="1 2">
    <name type="scientific">Roseateles asaccharophilus</name>
    <dbReference type="NCBI Taxonomy" id="582607"/>
    <lineage>
        <taxon>Bacteria</taxon>
        <taxon>Pseudomonadati</taxon>
        <taxon>Pseudomonadota</taxon>
        <taxon>Betaproteobacteria</taxon>
        <taxon>Burkholderiales</taxon>
        <taxon>Sphaerotilaceae</taxon>
        <taxon>Roseateles</taxon>
    </lineage>
</organism>
<keyword evidence="2" id="KW-1185">Reference proteome</keyword>
<accession>A0ABU2AFC8</accession>
<gene>
    <name evidence="1" type="ORF">J2X21_005085</name>
</gene>
<dbReference type="Gene3D" id="3.40.190.10">
    <property type="entry name" value="Periplasmic binding protein-like II"/>
    <property type="match status" value="2"/>
</dbReference>
<sequence>MVLPVHGGVGRRAFTGALLGWSAASVHARDVLTITAVNKTGASVVAARLLTDIYRRAGLALQIEAQPAPRAGLTALSGQADGELVRIASYGQNYPQLIRIDPPFYRVGVRAYSLPSRSASVRSRDDLKHYTLGSIRGMAYVHDLTEHHPAVTQTQDALQLFRMLLAGRLDLALCTTQAARASLLSLGTPEVDASPELAAFELHHYLHERRRDLAPRIADAVRRMRDSGELAQLAAAYETAQRE</sequence>
<dbReference type="SUPFAM" id="SSF53850">
    <property type="entry name" value="Periplasmic binding protein-like II"/>
    <property type="match status" value="1"/>
</dbReference>
<reference evidence="1 2" key="1">
    <citation type="submission" date="2023-07" db="EMBL/GenBank/DDBJ databases">
        <title>Sorghum-associated microbial communities from plants grown in Nebraska, USA.</title>
        <authorList>
            <person name="Schachtman D."/>
        </authorList>
    </citation>
    <scope>NUCLEOTIDE SEQUENCE [LARGE SCALE GENOMIC DNA]</scope>
    <source>
        <strain evidence="1 2">BE316</strain>
    </source>
</reference>
<comment type="caution">
    <text evidence="1">The sequence shown here is derived from an EMBL/GenBank/DDBJ whole genome shotgun (WGS) entry which is preliminary data.</text>
</comment>
<dbReference type="Proteomes" id="UP001180825">
    <property type="component" value="Unassembled WGS sequence"/>
</dbReference>
<protein>
    <submittedName>
        <fullName evidence="1">ABC-type amino acid transport substrate-binding protein</fullName>
    </submittedName>
</protein>